<dbReference type="PANTHER" id="PTHR43745">
    <property type="entry name" value="NITROREDUCTASE MJ1384-RELATED"/>
    <property type="match status" value="1"/>
</dbReference>
<dbReference type="CDD" id="cd02142">
    <property type="entry name" value="McbC_SagB-like_oxidoreductase"/>
    <property type="match status" value="1"/>
</dbReference>
<name>B2KB20_ELUMP</name>
<keyword evidence="4" id="KW-1185">Reference proteome</keyword>
<evidence type="ECO:0000313" key="3">
    <source>
        <dbReference type="EMBL" id="ACC97779.1"/>
    </source>
</evidence>
<dbReference type="HOGENOM" id="CLU_059362_1_0_0"/>
<dbReference type="AlphaFoldDB" id="B2KB20"/>
<feature type="signal peptide" evidence="1">
    <location>
        <begin position="1"/>
        <end position="19"/>
    </location>
</feature>
<proteinExistence type="predicted"/>
<dbReference type="KEGG" id="emi:Emin_0217"/>
<dbReference type="InterPro" id="IPR029479">
    <property type="entry name" value="Nitroreductase"/>
</dbReference>
<organism evidence="3 4">
    <name type="scientific">Elusimicrobium minutum (strain Pei191)</name>
    <dbReference type="NCBI Taxonomy" id="445932"/>
    <lineage>
        <taxon>Bacteria</taxon>
        <taxon>Pseudomonadati</taxon>
        <taxon>Elusimicrobiota</taxon>
        <taxon>Elusimicrobia</taxon>
        <taxon>Elusimicrobiales</taxon>
        <taxon>Elusimicrobiaceae</taxon>
        <taxon>Elusimicrobium</taxon>
    </lineage>
</organism>
<dbReference type="Pfam" id="PF00881">
    <property type="entry name" value="Nitroreductase"/>
    <property type="match status" value="1"/>
</dbReference>
<feature type="domain" description="Nitroreductase" evidence="2">
    <location>
        <begin position="44"/>
        <end position="193"/>
    </location>
</feature>
<dbReference type="STRING" id="445932.Emin_0217"/>
<sequence>MKKIIFATTLIFMASFIFAQDTKNIALKTPQLKKGLPLMQAFNNRKSVREFSDKELDNQTLSNLLWATTGVNRPDGKRTNPTAMNKQEIEIYACLKSGAYFYNVTKHSLEFISDKDCRLNNAPVTLYITADMEKSSERWANIDAGIVSQNISLFASGMGLATVPRGSMDQNFVKEALKLGKNKILILNHPIGYPKTENKVSK</sequence>
<reference evidence="3 4" key="1">
    <citation type="journal article" date="2009" name="Appl. Environ. Microbiol.">
        <title>Genomic analysis of 'Elusimicrobium minutum,' the first cultivated representative of the phylum 'Elusimicrobia' (formerly termite group 1).</title>
        <authorList>
            <person name="Herlemann D.P.R."/>
            <person name="Geissinger O."/>
            <person name="Ikeda-Ohtsubo W."/>
            <person name="Kunin V."/>
            <person name="Sun H."/>
            <person name="Lapidus A."/>
            <person name="Hugenholtz P."/>
            <person name="Brune A."/>
        </authorList>
    </citation>
    <scope>NUCLEOTIDE SEQUENCE [LARGE SCALE GENOMIC DNA]</scope>
    <source>
        <strain evidence="3 4">Pei191</strain>
    </source>
</reference>
<dbReference type="PANTHER" id="PTHR43745:SF2">
    <property type="entry name" value="NITROREDUCTASE MJ1384-RELATED"/>
    <property type="match status" value="1"/>
</dbReference>
<dbReference type="InterPro" id="IPR052544">
    <property type="entry name" value="Bacteriocin_Proc_Enz"/>
</dbReference>
<dbReference type="InterPro" id="IPR000415">
    <property type="entry name" value="Nitroreductase-like"/>
</dbReference>
<keyword evidence="1" id="KW-0732">Signal</keyword>
<dbReference type="Proteomes" id="UP000001029">
    <property type="component" value="Chromosome"/>
</dbReference>
<dbReference type="RefSeq" id="WP_012414394.1">
    <property type="nucleotide sequence ID" value="NC_010644.1"/>
</dbReference>
<dbReference type="SUPFAM" id="SSF55469">
    <property type="entry name" value="FMN-dependent nitroreductase-like"/>
    <property type="match status" value="1"/>
</dbReference>
<dbReference type="GO" id="GO:0016491">
    <property type="term" value="F:oxidoreductase activity"/>
    <property type="evidence" value="ECO:0007669"/>
    <property type="project" value="InterPro"/>
</dbReference>
<dbReference type="EMBL" id="CP001055">
    <property type="protein sequence ID" value="ACC97779.1"/>
    <property type="molecule type" value="Genomic_DNA"/>
</dbReference>
<evidence type="ECO:0000256" key="1">
    <source>
        <dbReference type="SAM" id="SignalP"/>
    </source>
</evidence>
<protein>
    <submittedName>
        <fullName evidence="3">Nitroreductase</fullName>
    </submittedName>
</protein>
<evidence type="ECO:0000313" key="4">
    <source>
        <dbReference type="Proteomes" id="UP000001029"/>
    </source>
</evidence>
<feature type="chain" id="PRO_5002779741" evidence="1">
    <location>
        <begin position="20"/>
        <end position="202"/>
    </location>
</feature>
<accession>B2KB20</accession>
<dbReference type="Gene3D" id="3.40.109.10">
    <property type="entry name" value="NADH Oxidase"/>
    <property type="match status" value="1"/>
</dbReference>
<gene>
    <name evidence="3" type="ordered locus">Emin_0217</name>
</gene>
<evidence type="ECO:0000259" key="2">
    <source>
        <dbReference type="Pfam" id="PF00881"/>
    </source>
</evidence>
<dbReference type="OrthoDB" id="9802775at2"/>